<dbReference type="Pfam" id="PF01557">
    <property type="entry name" value="FAA_hydrolase"/>
    <property type="match status" value="1"/>
</dbReference>
<proteinExistence type="inferred from homology"/>
<dbReference type="Proteomes" id="UP001446871">
    <property type="component" value="Unassembled WGS sequence"/>
</dbReference>
<accession>A0ABR1ULB3</accession>
<dbReference type="InterPro" id="IPR011234">
    <property type="entry name" value="Fumarylacetoacetase-like_C"/>
</dbReference>
<comment type="similarity">
    <text evidence="1">Belongs to the FAH family.</text>
</comment>
<evidence type="ECO:0000256" key="2">
    <source>
        <dbReference type="ARBA" id="ARBA00022723"/>
    </source>
</evidence>
<evidence type="ECO:0000313" key="4">
    <source>
        <dbReference type="EMBL" id="KAK8059701.1"/>
    </source>
</evidence>
<name>A0ABR1ULB3_9PEZI</name>
<dbReference type="PANTHER" id="PTHR11820:SF7">
    <property type="entry name" value="ACYLPYRUVASE FAHD1, MITOCHONDRIAL"/>
    <property type="match status" value="1"/>
</dbReference>
<evidence type="ECO:0000256" key="1">
    <source>
        <dbReference type="ARBA" id="ARBA00010211"/>
    </source>
</evidence>
<evidence type="ECO:0000313" key="5">
    <source>
        <dbReference type="Proteomes" id="UP001446871"/>
    </source>
</evidence>
<dbReference type="Gene3D" id="3.90.850.10">
    <property type="entry name" value="Fumarylacetoacetase-like, C-terminal domain"/>
    <property type="match status" value="1"/>
</dbReference>
<dbReference type="InterPro" id="IPR036663">
    <property type="entry name" value="Fumarylacetoacetase_C_sf"/>
</dbReference>
<gene>
    <name evidence="4" type="ORF">PG996_009631</name>
</gene>
<feature type="domain" description="Fumarylacetoacetase-like C-terminal" evidence="3">
    <location>
        <begin position="78"/>
        <end position="291"/>
    </location>
</feature>
<dbReference type="SUPFAM" id="SSF56529">
    <property type="entry name" value="FAH"/>
    <property type="match status" value="1"/>
</dbReference>
<evidence type="ECO:0000259" key="3">
    <source>
        <dbReference type="Pfam" id="PF01557"/>
    </source>
</evidence>
<dbReference type="EMBL" id="JAQQWM010000006">
    <property type="protein sequence ID" value="KAK8059701.1"/>
    <property type="molecule type" value="Genomic_DNA"/>
</dbReference>
<dbReference type="PANTHER" id="PTHR11820">
    <property type="entry name" value="ACYLPYRUVASE"/>
    <property type="match status" value="1"/>
</dbReference>
<keyword evidence="4" id="KW-0378">Hydrolase</keyword>
<sequence>MSFERLVRFAPKGKEGEVLIGQPVDSNVDVGKAVKNGEEVQVKVFSGDSALNPGSLTDRVETIARILSPLAASEVGSIRCIGLNVGRPLGRKPQGFPVREPAADDQACFFLFRKPATALADPWPVPTVIPKHTLADDCADYESELAIVIGKACKNVSEADALSYVLGYTASNDVSSRKAQLAQSQACYSKGFDGSCPIGPTIVSSAVVKDPSTFTIRGLKNGEVTQNSGLNDLIFNCSKLVSFLSQGTTLPPGTVILTGTPAGVGYGKKPPSYLHQGDEFAVEVTPHVGTLYSVFENEK</sequence>
<reference evidence="4 5" key="1">
    <citation type="submission" date="2023-01" db="EMBL/GenBank/DDBJ databases">
        <title>Analysis of 21 Apiospora genomes using comparative genomics revels a genus with tremendous synthesis potential of carbohydrate active enzymes and secondary metabolites.</title>
        <authorList>
            <person name="Sorensen T."/>
        </authorList>
    </citation>
    <scope>NUCLEOTIDE SEQUENCE [LARGE SCALE GENOMIC DNA]</scope>
    <source>
        <strain evidence="4 5">CBS 83171</strain>
    </source>
</reference>
<protein>
    <submittedName>
        <fullName evidence="4">Fumarylacetoacetate hydrolase</fullName>
    </submittedName>
</protein>
<keyword evidence="5" id="KW-1185">Reference proteome</keyword>
<keyword evidence="2" id="KW-0479">Metal-binding</keyword>
<organism evidence="4 5">
    <name type="scientific">Apiospora saccharicola</name>
    <dbReference type="NCBI Taxonomy" id="335842"/>
    <lineage>
        <taxon>Eukaryota</taxon>
        <taxon>Fungi</taxon>
        <taxon>Dikarya</taxon>
        <taxon>Ascomycota</taxon>
        <taxon>Pezizomycotina</taxon>
        <taxon>Sordariomycetes</taxon>
        <taxon>Xylariomycetidae</taxon>
        <taxon>Amphisphaeriales</taxon>
        <taxon>Apiosporaceae</taxon>
        <taxon>Apiospora</taxon>
    </lineage>
</organism>
<dbReference type="GO" id="GO:0016787">
    <property type="term" value="F:hydrolase activity"/>
    <property type="evidence" value="ECO:0007669"/>
    <property type="project" value="UniProtKB-KW"/>
</dbReference>
<comment type="caution">
    <text evidence="4">The sequence shown here is derived from an EMBL/GenBank/DDBJ whole genome shotgun (WGS) entry which is preliminary data.</text>
</comment>